<organism evidence="1 2">
    <name type="scientific">Vaccinium darrowii</name>
    <dbReference type="NCBI Taxonomy" id="229202"/>
    <lineage>
        <taxon>Eukaryota</taxon>
        <taxon>Viridiplantae</taxon>
        <taxon>Streptophyta</taxon>
        <taxon>Embryophyta</taxon>
        <taxon>Tracheophyta</taxon>
        <taxon>Spermatophyta</taxon>
        <taxon>Magnoliopsida</taxon>
        <taxon>eudicotyledons</taxon>
        <taxon>Gunneridae</taxon>
        <taxon>Pentapetalae</taxon>
        <taxon>asterids</taxon>
        <taxon>Ericales</taxon>
        <taxon>Ericaceae</taxon>
        <taxon>Vaccinioideae</taxon>
        <taxon>Vaccinieae</taxon>
        <taxon>Vaccinium</taxon>
    </lineage>
</organism>
<dbReference type="EMBL" id="CM037158">
    <property type="protein sequence ID" value="KAH7852932.1"/>
    <property type="molecule type" value="Genomic_DNA"/>
</dbReference>
<name>A0ACB7YHT7_9ERIC</name>
<keyword evidence="2" id="KW-1185">Reference proteome</keyword>
<accession>A0ACB7YHT7</accession>
<protein>
    <submittedName>
        <fullName evidence="1">Uncharacterized protein</fullName>
    </submittedName>
</protein>
<reference evidence="1 2" key="1">
    <citation type="journal article" date="2021" name="Hortic Res">
        <title>High-quality reference genome and annotation aids understanding of berry development for evergreen blueberry (Vaccinium darrowii).</title>
        <authorList>
            <person name="Yu J."/>
            <person name="Hulse-Kemp A.M."/>
            <person name="Babiker E."/>
            <person name="Staton M."/>
        </authorList>
    </citation>
    <scope>NUCLEOTIDE SEQUENCE [LARGE SCALE GENOMIC DNA]</scope>
    <source>
        <strain evidence="2">cv. NJ 8807/NJ 8810</strain>
        <tissue evidence="1">Young leaf</tissue>
    </source>
</reference>
<evidence type="ECO:0000313" key="2">
    <source>
        <dbReference type="Proteomes" id="UP000828048"/>
    </source>
</evidence>
<gene>
    <name evidence="1" type="ORF">Vadar_031146</name>
</gene>
<proteinExistence type="predicted"/>
<dbReference type="Proteomes" id="UP000828048">
    <property type="component" value="Chromosome 8"/>
</dbReference>
<evidence type="ECO:0000313" key="1">
    <source>
        <dbReference type="EMBL" id="KAH7852932.1"/>
    </source>
</evidence>
<comment type="caution">
    <text evidence="1">The sequence shown here is derived from an EMBL/GenBank/DDBJ whole genome shotgun (WGS) entry which is preliminary data.</text>
</comment>
<sequence>MARLRLSLIVSSICLTLFASGVFSQSTFTFINQCSYPVWPGLLGAPQPPTTGFFLNSGGDSNTVSIPASFSGNLWGRTLCSTNANGQLTCGTGDCSSGTVECSGKGPASPITLFEINLDSTYGLDYYDVSLVNGFNVPMSVVPQGGTGDCGTVGCPTDINAECPAELQVIGNWGEVVGCMSACEAFGGPTYCCNGPGGCSSCGPTSYSEFFKSACPQAYSYACDSGTHTCASPTYTITFCP</sequence>